<evidence type="ECO:0000256" key="3">
    <source>
        <dbReference type="ARBA" id="ARBA00023163"/>
    </source>
</evidence>
<evidence type="ECO:0000256" key="2">
    <source>
        <dbReference type="ARBA" id="ARBA00023125"/>
    </source>
</evidence>
<dbReference type="SUPFAM" id="SSF46785">
    <property type="entry name" value="Winged helix' DNA-binding domain"/>
    <property type="match status" value="1"/>
</dbReference>
<dbReference type="InterPro" id="IPR002577">
    <property type="entry name" value="HTH_HxlR"/>
</dbReference>
<feature type="domain" description="HTH hxlR-type" evidence="4">
    <location>
        <begin position="13"/>
        <end position="111"/>
    </location>
</feature>
<name>A0ABY2UX88_9RHOB</name>
<evidence type="ECO:0000313" key="6">
    <source>
        <dbReference type="Proteomes" id="UP000305041"/>
    </source>
</evidence>
<dbReference type="Proteomes" id="UP000305041">
    <property type="component" value="Unassembled WGS sequence"/>
</dbReference>
<keyword evidence="6" id="KW-1185">Reference proteome</keyword>
<protein>
    <submittedName>
        <fullName evidence="5">Helix-turn-helix transcriptional regulator</fullName>
    </submittedName>
</protein>
<dbReference type="Gene3D" id="1.10.10.10">
    <property type="entry name" value="Winged helix-like DNA-binding domain superfamily/Winged helix DNA-binding domain"/>
    <property type="match status" value="1"/>
</dbReference>
<dbReference type="Pfam" id="PF01638">
    <property type="entry name" value="HxlR"/>
    <property type="match status" value="1"/>
</dbReference>
<dbReference type="InterPro" id="IPR036388">
    <property type="entry name" value="WH-like_DNA-bd_sf"/>
</dbReference>
<sequence length="126" mass="14408">MRPISKEEYDLKCATRQLLELMSEKWVPGLIYTLSLGPQRPGALTRRLEGISKKMLTQTLRNLEDWGVVHRTVFEVVPPHVEYALTPLGEKMVEPIALIHGWAQENRENIAMVFTQRLASKQSAKP</sequence>
<reference evidence="5 6" key="1">
    <citation type="submission" date="2019-05" db="EMBL/GenBank/DDBJ databases">
        <title>Draft genome sequence of Pelagicola sp. DSW4-44.</title>
        <authorList>
            <person name="Oh J."/>
        </authorList>
    </citation>
    <scope>NUCLEOTIDE SEQUENCE [LARGE SCALE GENOMIC DNA]</scope>
    <source>
        <strain evidence="5 6">DSW4-44</strain>
    </source>
</reference>
<evidence type="ECO:0000259" key="4">
    <source>
        <dbReference type="PROSITE" id="PS51118"/>
    </source>
</evidence>
<dbReference type="InterPro" id="IPR036390">
    <property type="entry name" value="WH_DNA-bd_sf"/>
</dbReference>
<keyword evidence="3" id="KW-0804">Transcription</keyword>
<keyword evidence="2" id="KW-0238">DNA-binding</keyword>
<dbReference type="RefSeq" id="WP_138162993.1">
    <property type="nucleotide sequence ID" value="NZ_VAUA01000004.1"/>
</dbReference>
<dbReference type="PROSITE" id="PS51118">
    <property type="entry name" value="HTH_HXLR"/>
    <property type="match status" value="1"/>
</dbReference>
<comment type="caution">
    <text evidence="5">The sequence shown here is derived from an EMBL/GenBank/DDBJ whole genome shotgun (WGS) entry which is preliminary data.</text>
</comment>
<accession>A0ABY2UX88</accession>
<dbReference type="EMBL" id="VAUA01000004">
    <property type="protein sequence ID" value="TLP65927.1"/>
    <property type="molecule type" value="Genomic_DNA"/>
</dbReference>
<proteinExistence type="predicted"/>
<dbReference type="PANTHER" id="PTHR33204:SF37">
    <property type="entry name" value="HTH-TYPE TRANSCRIPTIONAL REGULATOR YODB"/>
    <property type="match status" value="1"/>
</dbReference>
<dbReference type="PANTHER" id="PTHR33204">
    <property type="entry name" value="TRANSCRIPTIONAL REGULATOR, MARR FAMILY"/>
    <property type="match status" value="1"/>
</dbReference>
<evidence type="ECO:0000313" key="5">
    <source>
        <dbReference type="EMBL" id="TLP65927.1"/>
    </source>
</evidence>
<gene>
    <name evidence="5" type="ORF">FEE96_10590</name>
</gene>
<keyword evidence="1" id="KW-0805">Transcription regulation</keyword>
<evidence type="ECO:0000256" key="1">
    <source>
        <dbReference type="ARBA" id="ARBA00023015"/>
    </source>
</evidence>
<organism evidence="5 6">
    <name type="scientific">Parasedimentitalea maritima</name>
    <dbReference type="NCBI Taxonomy" id="2578117"/>
    <lineage>
        <taxon>Bacteria</taxon>
        <taxon>Pseudomonadati</taxon>
        <taxon>Pseudomonadota</taxon>
        <taxon>Alphaproteobacteria</taxon>
        <taxon>Rhodobacterales</taxon>
        <taxon>Paracoccaceae</taxon>
        <taxon>Parasedimentitalea</taxon>
    </lineage>
</organism>